<protein>
    <submittedName>
        <fullName evidence="1">Type II toxin-antitoxin system HicB family antitoxin</fullName>
    </submittedName>
</protein>
<sequence>MEETEDNIKEAIALYIDTLREDNQSIPQPSLKAKTISVTVS</sequence>
<dbReference type="InterPro" id="IPR035069">
    <property type="entry name" value="TTHA1013/TTHA0281-like"/>
</dbReference>
<evidence type="ECO:0000313" key="1">
    <source>
        <dbReference type="EMBL" id="MFB2936690.1"/>
    </source>
</evidence>
<evidence type="ECO:0000313" key="2">
    <source>
        <dbReference type="Proteomes" id="UP001576776"/>
    </source>
</evidence>
<organism evidence="1 2">
    <name type="scientific">Floridaenema fluviatile BLCC-F154</name>
    <dbReference type="NCBI Taxonomy" id="3153640"/>
    <lineage>
        <taxon>Bacteria</taxon>
        <taxon>Bacillati</taxon>
        <taxon>Cyanobacteriota</taxon>
        <taxon>Cyanophyceae</taxon>
        <taxon>Oscillatoriophycideae</taxon>
        <taxon>Aerosakkonematales</taxon>
        <taxon>Aerosakkonemataceae</taxon>
        <taxon>Floridanema</taxon>
        <taxon>Floridanema fluviatile</taxon>
    </lineage>
</organism>
<comment type="caution">
    <text evidence="1">The sequence shown here is derived from an EMBL/GenBank/DDBJ whole genome shotgun (WGS) entry which is preliminary data.</text>
</comment>
<dbReference type="Gene3D" id="3.30.160.250">
    <property type="match status" value="1"/>
</dbReference>
<keyword evidence="2" id="KW-1185">Reference proteome</keyword>
<name>A0ABV4YFQ1_9CYAN</name>
<dbReference type="Proteomes" id="UP001576776">
    <property type="component" value="Unassembled WGS sequence"/>
</dbReference>
<accession>A0ABV4YFQ1</accession>
<proteinExistence type="predicted"/>
<reference evidence="1 2" key="1">
    <citation type="submission" date="2024-09" db="EMBL/GenBank/DDBJ databases">
        <title>Floridaenema gen nov. (Aerosakkonemataceae, Aerosakkonematales ord. nov., Cyanobacteria) from benthic tropical and subtropical fresh waters, with the description of four new species.</title>
        <authorList>
            <person name="Moretto J.A."/>
            <person name="Berthold D.E."/>
            <person name="Lefler F.W."/>
            <person name="Huang I.-S."/>
            <person name="Laughinghouse H. IV."/>
        </authorList>
    </citation>
    <scope>NUCLEOTIDE SEQUENCE [LARGE SCALE GENOMIC DNA]</scope>
    <source>
        <strain evidence="1 2">BLCC-F154</strain>
    </source>
</reference>
<dbReference type="EMBL" id="JBHFNS010000059">
    <property type="protein sequence ID" value="MFB2936690.1"/>
    <property type="molecule type" value="Genomic_DNA"/>
</dbReference>
<gene>
    <name evidence="1" type="ORF">ACE1B6_15670</name>
</gene>
<dbReference type="SUPFAM" id="SSF143100">
    <property type="entry name" value="TTHA1013/TTHA0281-like"/>
    <property type="match status" value="1"/>
</dbReference>